<dbReference type="KEGG" id="sphk:SKP52_13780"/>
<evidence type="ECO:0000256" key="2">
    <source>
        <dbReference type="SAM" id="SignalP"/>
    </source>
</evidence>
<reference evidence="3 4" key="1">
    <citation type="journal article" date="2015" name="Int. J. Syst. Evol. Microbiol.">
        <title>Description of Sphingopyxis fribergensis sp. nov. - a soil bacterium with the ability to degrade styrene and phenylacetic acid.</title>
        <authorList>
            <person name="Oelschlagel M."/>
            <person name="Ruckert C."/>
            <person name="Kalinowski J."/>
            <person name="Schmidt G."/>
            <person name="Schlomann M."/>
            <person name="Tischler D."/>
        </authorList>
    </citation>
    <scope>NUCLEOTIDE SEQUENCE [LARGE SCALE GENOMIC DNA]</scope>
    <source>
        <strain evidence="3 4">Kp5.2</strain>
    </source>
</reference>
<feature type="region of interest" description="Disordered" evidence="1">
    <location>
        <begin position="33"/>
        <end position="83"/>
    </location>
</feature>
<dbReference type="OrthoDB" id="5391856at2"/>
<sequence length="297" mass="31656">MPICRPSAARRRAVLAVALADVAGIAGLAAAQISPGIDDNPSAREKVEREGEAAMDRLKGAVSRRKAQQQNGPSDLPKPSEVERRRAFEAMRDRAKSPAMEARARDALETGKDRFAAEREAMAKRLGQALGLEAPEIKAVADAGPAPAAKGWVPVLFVSSSMPTSTLRTYAAQLEKARGVLAFRGMPGGMAKVAPMAKLTAEILRLDPGCEGPACVMRDVQVIVDPLVFRQHGVTRVPALAMIPGDPVLPYCEREDESPRAAHVAYGDAALSGLLEEIARLGGKEEVRDAQSRLEGR</sequence>
<feature type="chain" id="PRO_5002044237" evidence="2">
    <location>
        <begin position="32"/>
        <end position="297"/>
    </location>
</feature>
<dbReference type="Pfam" id="PF09673">
    <property type="entry name" value="TrbC_Ftype"/>
    <property type="match status" value="1"/>
</dbReference>
<protein>
    <submittedName>
        <fullName evidence="3">Type-F conjugative transfer system pilin assembly protein TrbC</fullName>
    </submittedName>
</protein>
<feature type="signal peptide" evidence="2">
    <location>
        <begin position="1"/>
        <end position="31"/>
    </location>
</feature>
<evidence type="ECO:0000313" key="4">
    <source>
        <dbReference type="Proteomes" id="UP000030907"/>
    </source>
</evidence>
<dbReference type="STRING" id="1515612.SKP52_13780"/>
<evidence type="ECO:0000256" key="1">
    <source>
        <dbReference type="SAM" id="MobiDB-lite"/>
    </source>
</evidence>
<dbReference type="RefSeq" id="WP_039575495.1">
    <property type="nucleotide sequence ID" value="NZ_CP009122.1"/>
</dbReference>
<proteinExistence type="predicted"/>
<evidence type="ECO:0000313" key="3">
    <source>
        <dbReference type="EMBL" id="AJA09642.1"/>
    </source>
</evidence>
<name>A0A0A7PP07_9SPHN</name>
<dbReference type="HOGENOM" id="CLU_1141659_0_0_5"/>
<feature type="compositionally biased region" description="Basic and acidic residues" evidence="1">
    <location>
        <begin position="41"/>
        <end position="59"/>
    </location>
</feature>
<dbReference type="InterPro" id="IPR019106">
    <property type="entry name" value="T4SS_TrbC"/>
</dbReference>
<organism evidence="3 4">
    <name type="scientific">Sphingopyxis fribergensis</name>
    <dbReference type="NCBI Taxonomy" id="1515612"/>
    <lineage>
        <taxon>Bacteria</taxon>
        <taxon>Pseudomonadati</taxon>
        <taxon>Pseudomonadota</taxon>
        <taxon>Alphaproteobacteria</taxon>
        <taxon>Sphingomonadales</taxon>
        <taxon>Sphingomonadaceae</taxon>
        <taxon>Sphingopyxis</taxon>
    </lineage>
</organism>
<keyword evidence="2" id="KW-0732">Signal</keyword>
<dbReference type="AlphaFoldDB" id="A0A0A7PP07"/>
<dbReference type="EMBL" id="CP009122">
    <property type="protein sequence ID" value="AJA09642.1"/>
    <property type="molecule type" value="Genomic_DNA"/>
</dbReference>
<keyword evidence="4" id="KW-1185">Reference proteome</keyword>
<accession>A0A0A7PP07</accession>
<gene>
    <name evidence="3" type="ORF">SKP52_13780</name>
</gene>
<dbReference type="Proteomes" id="UP000030907">
    <property type="component" value="Chromosome"/>
</dbReference>